<dbReference type="InterPro" id="IPR041588">
    <property type="entry name" value="Integrase_H2C2"/>
</dbReference>
<dbReference type="InterPro" id="IPR043128">
    <property type="entry name" value="Rev_trsase/Diguanyl_cyclase"/>
</dbReference>
<gene>
    <name evidence="5" type="primary">LOC109018869</name>
</gene>
<accession>A0A2I4HKB6</accession>
<dbReference type="RefSeq" id="XP_018856603.1">
    <property type="nucleotide sequence ID" value="XM_019001058.1"/>
</dbReference>
<dbReference type="FunFam" id="3.30.70.270:FF:000020">
    <property type="entry name" value="Transposon Tf2-6 polyprotein-like Protein"/>
    <property type="match status" value="1"/>
</dbReference>
<dbReference type="STRING" id="51240.A0A2I4HKB6"/>
<dbReference type="Gene3D" id="1.10.340.70">
    <property type="match status" value="1"/>
</dbReference>
<dbReference type="GO" id="GO:0003824">
    <property type="term" value="F:catalytic activity"/>
    <property type="evidence" value="ECO:0007669"/>
    <property type="project" value="UniProtKB-KW"/>
</dbReference>
<dbReference type="Gramene" id="Jr11_09040_p1">
    <property type="protein sequence ID" value="cds.Jr11_09040_p1"/>
    <property type="gene ID" value="Jr11_09040"/>
</dbReference>
<dbReference type="PANTHER" id="PTHR37984">
    <property type="entry name" value="PROTEIN CBG26694"/>
    <property type="match status" value="1"/>
</dbReference>
<dbReference type="Pfam" id="PF17919">
    <property type="entry name" value="RT_RNaseH_2"/>
    <property type="match status" value="1"/>
</dbReference>
<proteinExistence type="predicted"/>
<keyword evidence="1" id="KW-0511">Multifunctional enzyme</keyword>
<dbReference type="InterPro" id="IPR050951">
    <property type="entry name" value="Retrovirus_Pol_polyprotein"/>
</dbReference>
<evidence type="ECO:0000313" key="4">
    <source>
        <dbReference type="Proteomes" id="UP000235220"/>
    </source>
</evidence>
<feature type="domain" description="Integrase zinc-binding" evidence="3">
    <location>
        <begin position="205"/>
        <end position="244"/>
    </location>
</feature>
<dbReference type="InterPro" id="IPR043502">
    <property type="entry name" value="DNA/RNA_pol_sf"/>
</dbReference>
<organism evidence="4 5">
    <name type="scientific">Juglans regia</name>
    <name type="common">English walnut</name>
    <dbReference type="NCBI Taxonomy" id="51240"/>
    <lineage>
        <taxon>Eukaryota</taxon>
        <taxon>Viridiplantae</taxon>
        <taxon>Streptophyta</taxon>
        <taxon>Embryophyta</taxon>
        <taxon>Tracheophyta</taxon>
        <taxon>Spermatophyta</taxon>
        <taxon>Magnoliopsida</taxon>
        <taxon>eudicotyledons</taxon>
        <taxon>Gunneridae</taxon>
        <taxon>Pentapetalae</taxon>
        <taxon>rosids</taxon>
        <taxon>fabids</taxon>
        <taxon>Fagales</taxon>
        <taxon>Juglandaceae</taxon>
        <taxon>Juglans</taxon>
    </lineage>
</organism>
<dbReference type="Pfam" id="PF17921">
    <property type="entry name" value="Integrase_H2C2"/>
    <property type="match status" value="1"/>
</dbReference>
<dbReference type="OrthoDB" id="1430837at2759"/>
<dbReference type="PANTHER" id="PTHR37984:SF5">
    <property type="entry name" value="PROTEIN NYNRIN-LIKE"/>
    <property type="match status" value="1"/>
</dbReference>
<evidence type="ECO:0000256" key="1">
    <source>
        <dbReference type="ARBA" id="ARBA00023268"/>
    </source>
</evidence>
<evidence type="ECO:0000259" key="2">
    <source>
        <dbReference type="Pfam" id="PF17919"/>
    </source>
</evidence>
<dbReference type="KEGG" id="jre:109018869"/>
<dbReference type="InterPro" id="IPR012337">
    <property type="entry name" value="RNaseH-like_sf"/>
</dbReference>
<dbReference type="SUPFAM" id="SSF53098">
    <property type="entry name" value="Ribonuclease H-like"/>
    <property type="match status" value="1"/>
</dbReference>
<protein>
    <submittedName>
        <fullName evidence="5">Uncharacterized protein LOC109018869</fullName>
    </submittedName>
</protein>
<dbReference type="GeneID" id="109018869"/>
<dbReference type="Gene3D" id="3.30.70.270">
    <property type="match status" value="1"/>
</dbReference>
<name>A0A2I4HKB6_JUGRE</name>
<keyword evidence="4" id="KW-1185">Reference proteome</keyword>
<dbReference type="AlphaFoldDB" id="A0A2I4HKB6"/>
<dbReference type="InterPro" id="IPR041577">
    <property type="entry name" value="RT_RNaseH_2"/>
</dbReference>
<sequence>MVEAPKEELKLEQIPVREYPKVFPKDLSGLPPEREVEFAIELVPGSKDGISVDPGKVEALVNWSAPKNIHEVRSFLRLTGYYRRFIDGFSRIVVLLIALTRINNKFVWTTKCEESFYELKWRLVTALVLRVPIARGGFVVYNDASRLGLGCVQMQHGKVIAYASRQLKAWLVKLVEKVENEDKSDFSVSEDGVLRFRGRLCVPANEELKRVILEEAHRSLYTVHPGSTKMYGDLRESLWWNGLPRTLSGQDAIWVIVDRLTKIARFVSIKVSYKLEKLAELYVREIVRLHGVLVSIVLDRDPRLTSKFGRSL</sequence>
<reference evidence="5" key="1">
    <citation type="submission" date="2025-08" db="UniProtKB">
        <authorList>
            <consortium name="RefSeq"/>
        </authorList>
    </citation>
    <scope>IDENTIFICATION</scope>
    <source>
        <tissue evidence="5">Leaves</tissue>
    </source>
</reference>
<evidence type="ECO:0000259" key="3">
    <source>
        <dbReference type="Pfam" id="PF17921"/>
    </source>
</evidence>
<dbReference type="Proteomes" id="UP000235220">
    <property type="component" value="Chromosome 11"/>
</dbReference>
<feature type="domain" description="Reverse transcriptase/retrotransposon-derived protein RNase H-like" evidence="2">
    <location>
        <begin position="108"/>
        <end position="168"/>
    </location>
</feature>
<evidence type="ECO:0000313" key="5">
    <source>
        <dbReference type="RefSeq" id="XP_018856603.1"/>
    </source>
</evidence>
<dbReference type="SUPFAM" id="SSF56672">
    <property type="entry name" value="DNA/RNA polymerases"/>
    <property type="match status" value="1"/>
</dbReference>